<feature type="compositionally biased region" description="Basic and acidic residues" evidence="1">
    <location>
        <begin position="1"/>
        <end position="11"/>
    </location>
</feature>
<comment type="caution">
    <text evidence="2">The sequence shown here is derived from an EMBL/GenBank/DDBJ whole genome shotgun (WGS) entry which is preliminary data.</text>
</comment>
<evidence type="ECO:0000313" key="2">
    <source>
        <dbReference type="EMBL" id="KYO38378.1"/>
    </source>
</evidence>
<dbReference type="EMBL" id="AKHW03002524">
    <property type="protein sequence ID" value="KYO38378.1"/>
    <property type="molecule type" value="Genomic_DNA"/>
</dbReference>
<keyword evidence="3" id="KW-1185">Reference proteome</keyword>
<dbReference type="AlphaFoldDB" id="A0A151NNL1"/>
<name>A0A151NNL1_ALLMI</name>
<protein>
    <submittedName>
        <fullName evidence="2">Uncharacterized protein</fullName>
    </submittedName>
</protein>
<evidence type="ECO:0000256" key="1">
    <source>
        <dbReference type="SAM" id="MobiDB-lite"/>
    </source>
</evidence>
<accession>A0A151NNL1</accession>
<reference evidence="2 3" key="1">
    <citation type="journal article" date="2012" name="Genome Biol.">
        <title>Sequencing three crocodilian genomes to illuminate the evolution of archosaurs and amniotes.</title>
        <authorList>
            <person name="St John J.A."/>
            <person name="Braun E.L."/>
            <person name="Isberg S.R."/>
            <person name="Miles L.G."/>
            <person name="Chong A.Y."/>
            <person name="Gongora J."/>
            <person name="Dalzell P."/>
            <person name="Moran C."/>
            <person name="Bed'hom B."/>
            <person name="Abzhanov A."/>
            <person name="Burgess S.C."/>
            <person name="Cooksey A.M."/>
            <person name="Castoe T.A."/>
            <person name="Crawford N.G."/>
            <person name="Densmore L.D."/>
            <person name="Drew J.C."/>
            <person name="Edwards S.V."/>
            <person name="Faircloth B.C."/>
            <person name="Fujita M.K."/>
            <person name="Greenwold M.J."/>
            <person name="Hoffmann F.G."/>
            <person name="Howard J.M."/>
            <person name="Iguchi T."/>
            <person name="Janes D.E."/>
            <person name="Khan S.Y."/>
            <person name="Kohno S."/>
            <person name="de Koning A.J."/>
            <person name="Lance S.L."/>
            <person name="McCarthy F.M."/>
            <person name="McCormack J.E."/>
            <person name="Merchant M.E."/>
            <person name="Peterson D.G."/>
            <person name="Pollock D.D."/>
            <person name="Pourmand N."/>
            <person name="Raney B.J."/>
            <person name="Roessler K.A."/>
            <person name="Sanford J.R."/>
            <person name="Sawyer R.H."/>
            <person name="Schmidt C.J."/>
            <person name="Triplett E.W."/>
            <person name="Tuberville T.D."/>
            <person name="Venegas-Anaya M."/>
            <person name="Howard J.T."/>
            <person name="Jarvis E.D."/>
            <person name="Guillette L.J.Jr."/>
            <person name="Glenn T.C."/>
            <person name="Green R.E."/>
            <person name="Ray D.A."/>
        </authorList>
    </citation>
    <scope>NUCLEOTIDE SEQUENCE [LARGE SCALE GENOMIC DNA]</scope>
    <source>
        <strain evidence="2">KSC_2009_1</strain>
    </source>
</reference>
<organism evidence="2 3">
    <name type="scientific">Alligator mississippiensis</name>
    <name type="common">American alligator</name>
    <dbReference type="NCBI Taxonomy" id="8496"/>
    <lineage>
        <taxon>Eukaryota</taxon>
        <taxon>Metazoa</taxon>
        <taxon>Chordata</taxon>
        <taxon>Craniata</taxon>
        <taxon>Vertebrata</taxon>
        <taxon>Euteleostomi</taxon>
        <taxon>Archelosauria</taxon>
        <taxon>Archosauria</taxon>
        <taxon>Crocodylia</taxon>
        <taxon>Alligatoridae</taxon>
        <taxon>Alligatorinae</taxon>
        <taxon>Alligator</taxon>
    </lineage>
</organism>
<gene>
    <name evidence="2" type="ORF">Y1Q_0015630</name>
</gene>
<feature type="compositionally biased region" description="Basic and acidic residues" evidence="1">
    <location>
        <begin position="25"/>
        <end position="34"/>
    </location>
</feature>
<sequence>MAEHIIIHRNTETAGEGKGPWRAGGEVRKLSTTSRRRERDIYKRFYQIRRTERRSPLTLESMPGHHCVLQKVIQRQQQSSPSHNKISASAYPPLLAQKISHIHMDESMETVLLFHMG</sequence>
<feature type="region of interest" description="Disordered" evidence="1">
    <location>
        <begin position="1"/>
        <end position="34"/>
    </location>
</feature>
<evidence type="ECO:0000313" key="3">
    <source>
        <dbReference type="Proteomes" id="UP000050525"/>
    </source>
</evidence>
<dbReference type="Proteomes" id="UP000050525">
    <property type="component" value="Unassembled WGS sequence"/>
</dbReference>
<proteinExistence type="predicted"/>